<organism evidence="1">
    <name type="scientific">Streptomyces sp. SID7499</name>
    <dbReference type="NCBI Taxonomy" id="2706086"/>
    <lineage>
        <taxon>Bacteria</taxon>
        <taxon>Bacillati</taxon>
        <taxon>Actinomycetota</taxon>
        <taxon>Actinomycetes</taxon>
        <taxon>Kitasatosporales</taxon>
        <taxon>Streptomycetaceae</taxon>
        <taxon>Streptomyces</taxon>
    </lineage>
</organism>
<protein>
    <submittedName>
        <fullName evidence="1">Uncharacterized protein</fullName>
    </submittedName>
</protein>
<sequence length="128" mass="14753">MITLYDELRRLDIEAHYLFHCVPIRGMDHHRTSVARGLDLFRKLVVSGMTSGRAKPHFTLMTDVGKVSLYEGTVIGREDDRILVQTGYSYEERRRWAPAWVLPPSARVDENGFLQVWYLDSDGGKADR</sequence>
<evidence type="ECO:0000313" key="1">
    <source>
        <dbReference type="EMBL" id="NEE23648.1"/>
    </source>
</evidence>
<comment type="caution">
    <text evidence="1">The sequence shown here is derived from an EMBL/GenBank/DDBJ whole genome shotgun (WGS) entry which is preliminary data.</text>
</comment>
<proteinExistence type="predicted"/>
<name>A0A6G3Y0P8_9ACTN</name>
<gene>
    <name evidence="1" type="ORF">G3M58_96505</name>
</gene>
<reference evidence="1" key="1">
    <citation type="submission" date="2020-01" db="EMBL/GenBank/DDBJ databases">
        <title>Insect and environment-associated Actinomycetes.</title>
        <authorList>
            <person name="Currrie C."/>
            <person name="Chevrette M."/>
            <person name="Carlson C."/>
            <person name="Stubbendieck R."/>
            <person name="Wendt-Pienkowski E."/>
        </authorList>
    </citation>
    <scope>NUCLEOTIDE SEQUENCE</scope>
    <source>
        <strain evidence="1">SID7499</strain>
    </source>
</reference>
<dbReference type="InterPro" id="IPR013785">
    <property type="entry name" value="Aldolase_TIM"/>
</dbReference>
<dbReference type="AlphaFoldDB" id="A0A6G3Y0P8"/>
<dbReference type="Gene3D" id="3.20.20.70">
    <property type="entry name" value="Aldolase class I"/>
    <property type="match status" value="1"/>
</dbReference>
<accession>A0A6G3Y0P8</accession>
<dbReference type="EMBL" id="JAAGMN010010435">
    <property type="protein sequence ID" value="NEE23648.1"/>
    <property type="molecule type" value="Genomic_DNA"/>
</dbReference>